<dbReference type="Gene3D" id="3.30.450.20">
    <property type="entry name" value="PAS domain"/>
    <property type="match status" value="1"/>
</dbReference>
<organism evidence="3 4">
    <name type="scientific">Cinchona calisaya</name>
    <dbReference type="NCBI Taxonomy" id="153742"/>
    <lineage>
        <taxon>Eukaryota</taxon>
        <taxon>Viridiplantae</taxon>
        <taxon>Streptophyta</taxon>
        <taxon>Embryophyta</taxon>
        <taxon>Tracheophyta</taxon>
        <taxon>Spermatophyta</taxon>
        <taxon>Magnoliopsida</taxon>
        <taxon>eudicotyledons</taxon>
        <taxon>Gunneridae</taxon>
        <taxon>Pentapetalae</taxon>
        <taxon>asterids</taxon>
        <taxon>lamiids</taxon>
        <taxon>Gentianales</taxon>
        <taxon>Rubiaceae</taxon>
        <taxon>Cinchonoideae</taxon>
        <taxon>Cinchoneae</taxon>
        <taxon>Cinchona</taxon>
    </lineage>
</organism>
<dbReference type="InterPro" id="IPR013654">
    <property type="entry name" value="PAS_2"/>
</dbReference>
<dbReference type="PANTHER" id="PTHR47876">
    <property type="entry name" value="OS08G0260000 PROTEIN"/>
    <property type="match status" value="1"/>
</dbReference>
<dbReference type="InterPro" id="IPR016132">
    <property type="entry name" value="Phyto_chromo_attachment"/>
</dbReference>
<reference evidence="3 4" key="1">
    <citation type="submission" date="2024-11" db="EMBL/GenBank/DDBJ databases">
        <title>A near-complete genome assembly of Cinchona calisaya.</title>
        <authorList>
            <person name="Lian D.C."/>
            <person name="Zhao X.W."/>
            <person name="Wei L."/>
        </authorList>
    </citation>
    <scope>NUCLEOTIDE SEQUENCE [LARGE SCALE GENOMIC DNA]</scope>
    <source>
        <tissue evidence="3">Nenye</tissue>
    </source>
</reference>
<accession>A0ABD3AA97</accession>
<sequence length="116" mass="13044">MLLNPIWIHSKNSGKLFCGILHRIDVKIVIDLEPARSDNPTFSIVGAVQSQKLPVRVISHLQSLLGGNIMLLCDTMVESVREITGYDRAIMYKFHEDELGEVVSENKRSEFAMGEC</sequence>
<evidence type="ECO:0000313" key="3">
    <source>
        <dbReference type="EMBL" id="KAL3527402.1"/>
    </source>
</evidence>
<dbReference type="Pfam" id="PF08446">
    <property type="entry name" value="PAS_2"/>
    <property type="match status" value="1"/>
</dbReference>
<keyword evidence="4" id="KW-1185">Reference proteome</keyword>
<dbReference type="PANTHER" id="PTHR47876:SF3">
    <property type="entry name" value="PHYTOCHROME 1"/>
    <property type="match status" value="1"/>
</dbReference>
<comment type="similarity">
    <text evidence="1">Belongs to the phytochrome family.</text>
</comment>
<protein>
    <recommendedName>
        <fullName evidence="2">Phytochrome chromophore attachment site domain-containing protein</fullName>
    </recommendedName>
</protein>
<dbReference type="EMBL" id="JBJUIK010000005">
    <property type="protein sequence ID" value="KAL3527402.1"/>
    <property type="molecule type" value="Genomic_DNA"/>
</dbReference>
<dbReference type="AlphaFoldDB" id="A0ABD3AA97"/>
<dbReference type="InterPro" id="IPR029016">
    <property type="entry name" value="GAF-like_dom_sf"/>
</dbReference>
<dbReference type="PROSITE" id="PS50046">
    <property type="entry name" value="PHYTOCHROME_2"/>
    <property type="match status" value="1"/>
</dbReference>
<gene>
    <name evidence="3" type="ORF">ACH5RR_012058</name>
</gene>
<evidence type="ECO:0000259" key="2">
    <source>
        <dbReference type="PROSITE" id="PS50046"/>
    </source>
</evidence>
<comment type="caution">
    <text evidence="3">The sequence shown here is derived from an EMBL/GenBank/DDBJ whole genome shotgun (WGS) entry which is preliminary data.</text>
</comment>
<evidence type="ECO:0000256" key="1">
    <source>
        <dbReference type="ARBA" id="ARBA00008235"/>
    </source>
</evidence>
<feature type="domain" description="Phytochrome chromophore attachment site" evidence="2">
    <location>
        <begin position="68"/>
        <end position="116"/>
    </location>
</feature>
<dbReference type="SUPFAM" id="SSF55781">
    <property type="entry name" value="GAF domain-like"/>
    <property type="match status" value="1"/>
</dbReference>
<evidence type="ECO:0000313" key="4">
    <source>
        <dbReference type="Proteomes" id="UP001630127"/>
    </source>
</evidence>
<dbReference type="Gene3D" id="3.30.450.40">
    <property type="match status" value="1"/>
</dbReference>
<dbReference type="Proteomes" id="UP001630127">
    <property type="component" value="Unassembled WGS sequence"/>
</dbReference>
<name>A0ABD3AA97_9GENT</name>
<proteinExistence type="inferred from homology"/>